<proteinExistence type="predicted"/>
<dbReference type="EMBL" id="LJIJ01000574">
    <property type="protein sequence ID" value="ODM96134.1"/>
    <property type="molecule type" value="Genomic_DNA"/>
</dbReference>
<evidence type="ECO:0000313" key="1">
    <source>
        <dbReference type="EMBL" id="ODM96134.1"/>
    </source>
</evidence>
<comment type="caution">
    <text evidence="1">The sequence shown here is derived from an EMBL/GenBank/DDBJ whole genome shotgun (WGS) entry which is preliminary data.</text>
</comment>
<gene>
    <name evidence="1" type="ORF">Ocin01_10546</name>
</gene>
<sequence>MTVIMDYLYTLACNDIRKTQSDIQQNNARHKASCSFCEVTLEADLIRTILMPFLPLFDSEEVENE</sequence>
<evidence type="ECO:0000313" key="2">
    <source>
        <dbReference type="Proteomes" id="UP000094527"/>
    </source>
</evidence>
<keyword evidence="2" id="KW-1185">Reference proteome</keyword>
<protein>
    <submittedName>
        <fullName evidence="1">Uncharacterized protein</fullName>
    </submittedName>
</protein>
<name>A0A1D2MTL4_ORCCI</name>
<accession>A0A1D2MTL4</accession>
<reference evidence="1 2" key="1">
    <citation type="journal article" date="2016" name="Genome Biol. Evol.">
        <title>Gene Family Evolution Reflects Adaptation to Soil Environmental Stressors in the Genome of the Collembolan Orchesella cincta.</title>
        <authorList>
            <person name="Faddeeva-Vakhrusheva A."/>
            <person name="Derks M.F."/>
            <person name="Anvar S.Y."/>
            <person name="Agamennone V."/>
            <person name="Suring W."/>
            <person name="Smit S."/>
            <person name="van Straalen N.M."/>
            <person name="Roelofs D."/>
        </authorList>
    </citation>
    <scope>NUCLEOTIDE SEQUENCE [LARGE SCALE GENOMIC DNA]</scope>
    <source>
        <tissue evidence="1">Mixed pool</tissue>
    </source>
</reference>
<organism evidence="1 2">
    <name type="scientific">Orchesella cincta</name>
    <name type="common">Springtail</name>
    <name type="synonym">Podura cincta</name>
    <dbReference type="NCBI Taxonomy" id="48709"/>
    <lineage>
        <taxon>Eukaryota</taxon>
        <taxon>Metazoa</taxon>
        <taxon>Ecdysozoa</taxon>
        <taxon>Arthropoda</taxon>
        <taxon>Hexapoda</taxon>
        <taxon>Collembola</taxon>
        <taxon>Entomobryomorpha</taxon>
        <taxon>Entomobryoidea</taxon>
        <taxon>Orchesellidae</taxon>
        <taxon>Orchesellinae</taxon>
        <taxon>Orchesella</taxon>
    </lineage>
</organism>
<dbReference type="Proteomes" id="UP000094527">
    <property type="component" value="Unassembled WGS sequence"/>
</dbReference>
<dbReference type="AlphaFoldDB" id="A0A1D2MTL4"/>